<dbReference type="SUPFAM" id="SSF50156">
    <property type="entry name" value="PDZ domain-like"/>
    <property type="match status" value="1"/>
</dbReference>
<feature type="coiled-coil region" evidence="6">
    <location>
        <begin position="607"/>
        <end position="634"/>
    </location>
</feature>
<proteinExistence type="inferred from homology"/>
<dbReference type="PANTHER" id="PTHR32060:SF22">
    <property type="entry name" value="CARBOXYL-TERMINAL-PROCESSING PEPTIDASE 3, CHLOROPLASTIC"/>
    <property type="match status" value="1"/>
</dbReference>
<keyword evidence="6" id="KW-0175">Coiled coil</keyword>
<evidence type="ECO:0000256" key="1">
    <source>
        <dbReference type="ARBA" id="ARBA00009179"/>
    </source>
</evidence>
<keyword evidence="7" id="KW-0732">Signal</keyword>
<protein>
    <submittedName>
        <fullName evidence="9">Tail-specific protease</fullName>
        <ecNumber evidence="9">3.4.21.102</ecNumber>
    </submittedName>
</protein>
<dbReference type="OrthoDB" id="9812068at2"/>
<dbReference type="Gene3D" id="2.30.42.10">
    <property type="match status" value="1"/>
</dbReference>
<dbReference type="CDD" id="cd06782">
    <property type="entry name" value="cpPDZ_CPP-like"/>
    <property type="match status" value="1"/>
</dbReference>
<dbReference type="InterPro" id="IPR001478">
    <property type="entry name" value="PDZ"/>
</dbReference>
<evidence type="ECO:0000313" key="9">
    <source>
        <dbReference type="EMBL" id="VEB24629.1"/>
    </source>
</evidence>
<dbReference type="GO" id="GO:0030288">
    <property type="term" value="C:outer membrane-bounded periplasmic space"/>
    <property type="evidence" value="ECO:0007669"/>
    <property type="project" value="TreeGrafter"/>
</dbReference>
<dbReference type="SMART" id="SM00245">
    <property type="entry name" value="TSPc"/>
    <property type="match status" value="1"/>
</dbReference>
<sequence>MKFNKRKGYLASLVLSALFVNADLAVAIAPKLKATDIVIPEPTETNQLVTKRVATRLTQSHYRKFQLDDDFSQKIFDRYLKNLDFNRNTFLASDVAEMRAKYGDKLDDQLNQGKLDMAFAIYDLMMKRRYERYKYALSLLDKEPSLTTDAQIEIERKDAAWPKTEEEANELWAQRVKNDIINLKLKGKNWREIKKTLTKRYDLAIRRLTQTKADDIVQVYLNAFAREIDPHTSYLAPRSAKSFNESMNLSLEGIGATLQSEDGETIIRSLVAGAPADRSKKIKPGDKIVGVGQAKGEIEDVVGWRLDDVIDKIKGKKGTKVRLEIEPEKGGKSRIVTLIRDKIRLEDQAAKLTVEKVDGKQIAVIKIPSFYLGLAEDVKKLLAEMKQKNAQALIIDLRENGGGSLKEVVELTGLFITDGPVVQVRDAYQRIRIHEDPDNTQDYAGPLLVMINRFSASASEIFAAAMQDYNRAIIIGQNTFGKGTVQQSRPLNFVFDSEETPMGLIQYTIQKFYRINGGSTQLKGVAPDITFPSLIDLKEYGEENEDNALPWDKLPPAPYSEAGKSREAINALEAPHIARMAKDPEFIALNEDLKVLDERRERKYLSLNFAKRKAENDKDDAKRLKDLNARFKREGKKPLKKLDDLPKDYEAPDFYLKEAEKMAVDLINFDEKHHLSGAEVTPKK</sequence>
<dbReference type="RefSeq" id="WP_126372743.1">
    <property type="nucleotide sequence ID" value="NZ_JBMMHN010000004.1"/>
</dbReference>
<gene>
    <name evidence="9" type="primary">prc</name>
    <name evidence="9" type="ORF">NCTC3438_01619</name>
</gene>
<dbReference type="Pfam" id="PF11818">
    <property type="entry name" value="DUF3340"/>
    <property type="match status" value="1"/>
</dbReference>
<keyword evidence="10" id="KW-1185">Reference proteome</keyword>
<dbReference type="GO" id="GO:0007165">
    <property type="term" value="P:signal transduction"/>
    <property type="evidence" value="ECO:0007669"/>
    <property type="project" value="TreeGrafter"/>
</dbReference>
<dbReference type="InterPro" id="IPR020992">
    <property type="entry name" value="Tail_Prtase_C"/>
</dbReference>
<dbReference type="Pfam" id="PF03572">
    <property type="entry name" value="Peptidase_S41"/>
    <property type="match status" value="1"/>
</dbReference>
<comment type="similarity">
    <text evidence="1 5">Belongs to the peptidase S41A family.</text>
</comment>
<dbReference type="InterPro" id="IPR005151">
    <property type="entry name" value="Tail-specific_protease"/>
</dbReference>
<dbReference type="Gene3D" id="3.90.226.10">
    <property type="entry name" value="2-enoyl-CoA Hydratase, Chain A, domain 1"/>
    <property type="match status" value="1"/>
</dbReference>
<organism evidence="9 10">
    <name type="scientific">Avibacterium volantium</name>
    <name type="common">Pasteurella volantium</name>
    <dbReference type="NCBI Taxonomy" id="762"/>
    <lineage>
        <taxon>Bacteria</taxon>
        <taxon>Pseudomonadati</taxon>
        <taxon>Pseudomonadota</taxon>
        <taxon>Gammaproteobacteria</taxon>
        <taxon>Pasteurellales</taxon>
        <taxon>Pasteurellaceae</taxon>
        <taxon>Avibacterium</taxon>
    </lineage>
</organism>
<dbReference type="SMART" id="SM00228">
    <property type="entry name" value="PDZ"/>
    <property type="match status" value="1"/>
</dbReference>
<dbReference type="Pfam" id="PF00595">
    <property type="entry name" value="PDZ"/>
    <property type="match status" value="1"/>
</dbReference>
<accession>A0A447SS25</accession>
<dbReference type="InterPro" id="IPR004447">
    <property type="entry name" value="Peptidase_S41A"/>
</dbReference>
<dbReference type="EMBL" id="LR134167">
    <property type="protein sequence ID" value="VEB24629.1"/>
    <property type="molecule type" value="Genomic_DNA"/>
</dbReference>
<dbReference type="EC" id="3.4.21.102" evidence="9"/>
<evidence type="ECO:0000256" key="6">
    <source>
        <dbReference type="SAM" id="Coils"/>
    </source>
</evidence>
<reference evidence="9 10" key="1">
    <citation type="submission" date="2018-12" db="EMBL/GenBank/DDBJ databases">
        <authorList>
            <consortium name="Pathogen Informatics"/>
        </authorList>
    </citation>
    <scope>NUCLEOTIDE SEQUENCE [LARGE SCALE GENOMIC DNA]</scope>
    <source>
        <strain evidence="9 10">NCTC3438</strain>
    </source>
</reference>
<dbReference type="NCBIfam" id="TIGR00225">
    <property type="entry name" value="prc"/>
    <property type="match status" value="1"/>
</dbReference>
<dbReference type="InterPro" id="IPR036034">
    <property type="entry name" value="PDZ_sf"/>
</dbReference>
<dbReference type="FunFam" id="3.90.226.10:FF:000090">
    <property type="entry name" value="Tail-specific protease"/>
    <property type="match status" value="1"/>
</dbReference>
<dbReference type="NCBIfam" id="NF008388">
    <property type="entry name" value="PRK11186.1"/>
    <property type="match status" value="1"/>
</dbReference>
<evidence type="ECO:0000259" key="8">
    <source>
        <dbReference type="PROSITE" id="PS50106"/>
    </source>
</evidence>
<dbReference type="KEGG" id="avt:NCTC3438_01619"/>
<evidence type="ECO:0000256" key="5">
    <source>
        <dbReference type="RuleBase" id="RU004404"/>
    </source>
</evidence>
<dbReference type="Gene3D" id="3.30.750.44">
    <property type="match status" value="1"/>
</dbReference>
<evidence type="ECO:0000256" key="2">
    <source>
        <dbReference type="ARBA" id="ARBA00022670"/>
    </source>
</evidence>
<dbReference type="InterPro" id="IPR040573">
    <property type="entry name" value="TSP_N"/>
</dbReference>
<dbReference type="Pfam" id="PF17804">
    <property type="entry name" value="TSP_NTD"/>
    <property type="match status" value="1"/>
</dbReference>
<dbReference type="GO" id="GO:0004252">
    <property type="term" value="F:serine-type endopeptidase activity"/>
    <property type="evidence" value="ECO:0007669"/>
    <property type="project" value="UniProtKB-EC"/>
</dbReference>
<evidence type="ECO:0000256" key="7">
    <source>
        <dbReference type="SAM" id="SignalP"/>
    </source>
</evidence>
<dbReference type="Proteomes" id="UP000268198">
    <property type="component" value="Chromosome"/>
</dbReference>
<keyword evidence="2 5" id="KW-0645">Protease</keyword>
<dbReference type="AlphaFoldDB" id="A0A447SS25"/>
<keyword evidence="4 5" id="KW-0720">Serine protease</keyword>
<keyword evidence="3 5" id="KW-0378">Hydrolase</keyword>
<evidence type="ECO:0000256" key="4">
    <source>
        <dbReference type="ARBA" id="ARBA00022825"/>
    </source>
</evidence>
<dbReference type="CDD" id="cd07560">
    <property type="entry name" value="Peptidase_S41_CPP"/>
    <property type="match status" value="1"/>
</dbReference>
<feature type="signal peptide" evidence="7">
    <location>
        <begin position="1"/>
        <end position="22"/>
    </location>
</feature>
<evidence type="ECO:0000256" key="3">
    <source>
        <dbReference type="ARBA" id="ARBA00022801"/>
    </source>
</evidence>
<dbReference type="PROSITE" id="PS50106">
    <property type="entry name" value="PDZ"/>
    <property type="match status" value="1"/>
</dbReference>
<feature type="domain" description="PDZ" evidence="8">
    <location>
        <begin position="254"/>
        <end position="314"/>
    </location>
</feature>
<evidence type="ECO:0000313" key="10">
    <source>
        <dbReference type="Proteomes" id="UP000268198"/>
    </source>
</evidence>
<dbReference type="GO" id="GO:0006508">
    <property type="term" value="P:proteolysis"/>
    <property type="evidence" value="ECO:0007669"/>
    <property type="project" value="UniProtKB-KW"/>
</dbReference>
<name>A0A447SS25_AVIVO</name>
<dbReference type="InterPro" id="IPR029045">
    <property type="entry name" value="ClpP/crotonase-like_dom_sf"/>
</dbReference>
<dbReference type="SUPFAM" id="SSF52096">
    <property type="entry name" value="ClpP/crotonase"/>
    <property type="match status" value="1"/>
</dbReference>
<dbReference type="PANTHER" id="PTHR32060">
    <property type="entry name" value="TAIL-SPECIFIC PROTEASE"/>
    <property type="match status" value="1"/>
</dbReference>
<feature type="chain" id="PRO_5019572764" evidence="7">
    <location>
        <begin position="23"/>
        <end position="684"/>
    </location>
</feature>